<organism evidence="1 2">
    <name type="scientific">Stieleria magnilauensis</name>
    <dbReference type="NCBI Taxonomy" id="2527963"/>
    <lineage>
        <taxon>Bacteria</taxon>
        <taxon>Pseudomonadati</taxon>
        <taxon>Planctomycetota</taxon>
        <taxon>Planctomycetia</taxon>
        <taxon>Pirellulales</taxon>
        <taxon>Pirellulaceae</taxon>
        <taxon>Stieleria</taxon>
    </lineage>
</organism>
<keyword evidence="2" id="KW-1185">Reference proteome</keyword>
<reference evidence="1 2" key="1">
    <citation type="submission" date="2019-02" db="EMBL/GenBank/DDBJ databases">
        <title>Deep-cultivation of Planctomycetes and their phenomic and genomic characterization uncovers novel biology.</title>
        <authorList>
            <person name="Wiegand S."/>
            <person name="Jogler M."/>
            <person name="Boedeker C."/>
            <person name="Pinto D."/>
            <person name="Vollmers J."/>
            <person name="Rivas-Marin E."/>
            <person name="Kohn T."/>
            <person name="Peeters S.H."/>
            <person name="Heuer A."/>
            <person name="Rast P."/>
            <person name="Oberbeckmann S."/>
            <person name="Bunk B."/>
            <person name="Jeske O."/>
            <person name="Meyerdierks A."/>
            <person name="Storesund J.E."/>
            <person name="Kallscheuer N."/>
            <person name="Luecker S."/>
            <person name="Lage O.M."/>
            <person name="Pohl T."/>
            <person name="Merkel B.J."/>
            <person name="Hornburger P."/>
            <person name="Mueller R.-W."/>
            <person name="Bruemmer F."/>
            <person name="Labrenz M."/>
            <person name="Spormann A.M."/>
            <person name="Op den Camp H."/>
            <person name="Overmann J."/>
            <person name="Amann R."/>
            <person name="Jetten M.S.M."/>
            <person name="Mascher T."/>
            <person name="Medema M.H."/>
            <person name="Devos D.P."/>
            <person name="Kaster A.-K."/>
            <person name="Ovreas L."/>
            <person name="Rohde M."/>
            <person name="Galperin M.Y."/>
            <person name="Jogler C."/>
        </authorList>
    </citation>
    <scope>NUCLEOTIDE SEQUENCE [LARGE SCALE GENOMIC DNA]</scope>
    <source>
        <strain evidence="1 2">TBK1r</strain>
    </source>
</reference>
<protein>
    <recommendedName>
        <fullName evidence="3">RanBP2-type domain-containing protein</fullName>
    </recommendedName>
</protein>
<name>A0ABX5Y716_9BACT</name>
<sequence length="143" mass="16221">MSLLNFVARDTTYDTDDVPPLAYAYTSGAIYRIEYPAPRELNVPGDAKIGFMDEDIERAGEHLLQAIEHSDANPNRITASWNWYVCPDCDYHHAHYLSNCIRCHYRFPSEVKCQVLGIFRQPEFPEGAVAPNHAVHRRTGAGL</sequence>
<proteinExistence type="predicted"/>
<dbReference type="Proteomes" id="UP000318081">
    <property type="component" value="Chromosome"/>
</dbReference>
<evidence type="ECO:0000313" key="1">
    <source>
        <dbReference type="EMBL" id="QDV88801.1"/>
    </source>
</evidence>
<evidence type="ECO:0008006" key="3">
    <source>
        <dbReference type="Google" id="ProtNLM"/>
    </source>
</evidence>
<accession>A0ABX5Y716</accession>
<dbReference type="EMBL" id="CP036432">
    <property type="protein sequence ID" value="QDV88801.1"/>
    <property type="molecule type" value="Genomic_DNA"/>
</dbReference>
<gene>
    <name evidence="1" type="ORF">TBK1r_78360</name>
</gene>
<evidence type="ECO:0000313" key="2">
    <source>
        <dbReference type="Proteomes" id="UP000318081"/>
    </source>
</evidence>